<keyword evidence="2" id="KW-1185">Reference proteome</keyword>
<organism evidence="1 2">
    <name type="scientific">Diatrype stigma</name>
    <dbReference type="NCBI Taxonomy" id="117547"/>
    <lineage>
        <taxon>Eukaryota</taxon>
        <taxon>Fungi</taxon>
        <taxon>Dikarya</taxon>
        <taxon>Ascomycota</taxon>
        <taxon>Pezizomycotina</taxon>
        <taxon>Sordariomycetes</taxon>
        <taxon>Xylariomycetidae</taxon>
        <taxon>Xylariales</taxon>
        <taxon>Diatrypaceae</taxon>
        <taxon>Diatrype</taxon>
    </lineage>
</organism>
<proteinExistence type="predicted"/>
<protein>
    <submittedName>
        <fullName evidence="1">Uncharacterized protein</fullName>
    </submittedName>
</protein>
<dbReference type="Proteomes" id="UP001320420">
    <property type="component" value="Unassembled WGS sequence"/>
</dbReference>
<reference evidence="1 2" key="1">
    <citation type="submission" date="2024-02" db="EMBL/GenBank/DDBJ databases">
        <title>De novo assembly and annotation of 12 fungi associated with fruit tree decline syndrome in Ontario, Canada.</title>
        <authorList>
            <person name="Sulman M."/>
            <person name="Ellouze W."/>
            <person name="Ilyukhin E."/>
        </authorList>
    </citation>
    <scope>NUCLEOTIDE SEQUENCE [LARGE SCALE GENOMIC DNA]</scope>
    <source>
        <strain evidence="1 2">M11/M66-122</strain>
    </source>
</reference>
<comment type="caution">
    <text evidence="1">The sequence shown here is derived from an EMBL/GenBank/DDBJ whole genome shotgun (WGS) entry which is preliminary data.</text>
</comment>
<sequence>MNPATCLIELAQGVFDFEKYYHWVRAFLEYVIDPNAEERAERFRVFWRERSQPIGFIKLFQIDPAAHAQFIASVVFKQKLGLAPSPEDYHPSRPPLIMVSWDSQYGEMTPNEKLACMISDAANLIHQIFPDPDTCEAYTRAHNPDHYCHERLQILENLISQKIGSFRWPFEHDTRKMVCLLVNIGAVTNRQTSEIVRRLISVLEDLFVTRRKGKLVFIGTNDYSLLNALTSRNRDRPVVIYEEDEPIHRPADSEAWNMNG</sequence>
<evidence type="ECO:0000313" key="2">
    <source>
        <dbReference type="Proteomes" id="UP001320420"/>
    </source>
</evidence>
<name>A0AAN9YFT9_9PEZI</name>
<accession>A0AAN9YFT9</accession>
<evidence type="ECO:0000313" key="1">
    <source>
        <dbReference type="EMBL" id="KAK7739810.1"/>
    </source>
</evidence>
<dbReference type="AlphaFoldDB" id="A0AAN9YFT9"/>
<dbReference type="EMBL" id="JAKJXP020000177">
    <property type="protein sequence ID" value="KAK7739810.1"/>
    <property type="molecule type" value="Genomic_DNA"/>
</dbReference>
<gene>
    <name evidence="1" type="ORF">SLS62_011199</name>
</gene>